<dbReference type="EMBL" id="CM056810">
    <property type="protein sequence ID" value="KAJ8645414.1"/>
    <property type="molecule type" value="Genomic_DNA"/>
</dbReference>
<keyword evidence="2" id="KW-1185">Reference proteome</keyword>
<reference evidence="1 2" key="1">
    <citation type="journal article" date="2022" name="Hortic Res">
        <title>A haplotype resolved chromosomal level avocado genome allows analysis of novel avocado genes.</title>
        <authorList>
            <person name="Nath O."/>
            <person name="Fletcher S.J."/>
            <person name="Hayward A."/>
            <person name="Shaw L.M."/>
            <person name="Masouleh A.K."/>
            <person name="Furtado A."/>
            <person name="Henry R.J."/>
            <person name="Mitter N."/>
        </authorList>
    </citation>
    <scope>NUCLEOTIDE SEQUENCE [LARGE SCALE GENOMIC DNA]</scope>
    <source>
        <strain evidence="2">cv. Hass</strain>
    </source>
</reference>
<dbReference type="Proteomes" id="UP001234297">
    <property type="component" value="Chromosome 2"/>
</dbReference>
<proteinExistence type="predicted"/>
<gene>
    <name evidence="1" type="ORF">MRB53_007162</name>
</gene>
<evidence type="ECO:0000313" key="1">
    <source>
        <dbReference type="EMBL" id="KAJ8645414.1"/>
    </source>
</evidence>
<protein>
    <submittedName>
        <fullName evidence="1">Uncharacterized protein</fullName>
    </submittedName>
</protein>
<organism evidence="1 2">
    <name type="scientific">Persea americana</name>
    <name type="common">Avocado</name>
    <dbReference type="NCBI Taxonomy" id="3435"/>
    <lineage>
        <taxon>Eukaryota</taxon>
        <taxon>Viridiplantae</taxon>
        <taxon>Streptophyta</taxon>
        <taxon>Embryophyta</taxon>
        <taxon>Tracheophyta</taxon>
        <taxon>Spermatophyta</taxon>
        <taxon>Magnoliopsida</taxon>
        <taxon>Magnoliidae</taxon>
        <taxon>Laurales</taxon>
        <taxon>Lauraceae</taxon>
        <taxon>Persea</taxon>
    </lineage>
</organism>
<comment type="caution">
    <text evidence="1">The sequence shown here is derived from an EMBL/GenBank/DDBJ whole genome shotgun (WGS) entry which is preliminary data.</text>
</comment>
<name>A0ACC2MI80_PERAE</name>
<evidence type="ECO:0000313" key="2">
    <source>
        <dbReference type="Proteomes" id="UP001234297"/>
    </source>
</evidence>
<sequence length="90" mass="10441">MLSSSKESFSHAVIRRFFGKRPSLEWVEEKAKYWALSRPCMVSLTIKGYFIFRFNSAEDKAYILSASPPANREETKICFLPWSPGQEETE</sequence>
<accession>A0ACC2MI80</accession>